<name>A0A8J3X4X5_9ACTN</name>
<dbReference type="EMBL" id="BOOO01000004">
    <property type="protein sequence ID" value="GII27546.1"/>
    <property type="molecule type" value="Genomic_DNA"/>
</dbReference>
<dbReference type="InterPro" id="IPR036661">
    <property type="entry name" value="Luciferase-like_sf"/>
</dbReference>
<reference evidence="6 7" key="1">
    <citation type="submission" date="2021-01" db="EMBL/GenBank/DDBJ databases">
        <title>Whole genome shotgun sequence of Planotetraspora mira NBRC 15435.</title>
        <authorList>
            <person name="Komaki H."/>
            <person name="Tamura T."/>
        </authorList>
    </citation>
    <scope>NUCLEOTIDE SEQUENCE [LARGE SCALE GENOMIC DNA]</scope>
    <source>
        <strain evidence="6 7">NBRC 15435</strain>
    </source>
</reference>
<accession>A0A8J3X4X5</accession>
<dbReference type="GO" id="GO:0008726">
    <property type="term" value="F:alkanesulfonate monooxygenase activity"/>
    <property type="evidence" value="ECO:0007669"/>
    <property type="project" value="TreeGrafter"/>
</dbReference>
<evidence type="ECO:0000256" key="4">
    <source>
        <dbReference type="ARBA" id="ARBA00023033"/>
    </source>
</evidence>
<evidence type="ECO:0000256" key="3">
    <source>
        <dbReference type="ARBA" id="ARBA00023002"/>
    </source>
</evidence>
<dbReference type="PANTHER" id="PTHR42847:SF4">
    <property type="entry name" value="ALKANESULFONATE MONOOXYGENASE-RELATED"/>
    <property type="match status" value="1"/>
</dbReference>
<keyword evidence="7" id="KW-1185">Reference proteome</keyword>
<dbReference type="PANTHER" id="PTHR42847">
    <property type="entry name" value="ALKANESULFONATE MONOOXYGENASE"/>
    <property type="match status" value="1"/>
</dbReference>
<evidence type="ECO:0000259" key="5">
    <source>
        <dbReference type="Pfam" id="PF00296"/>
    </source>
</evidence>
<comment type="caution">
    <text evidence="6">The sequence shown here is derived from an EMBL/GenBank/DDBJ whole genome shotgun (WGS) entry which is preliminary data.</text>
</comment>
<dbReference type="SUPFAM" id="SSF51679">
    <property type="entry name" value="Bacterial luciferase-like"/>
    <property type="match status" value="1"/>
</dbReference>
<dbReference type="InterPro" id="IPR011251">
    <property type="entry name" value="Luciferase-like_dom"/>
</dbReference>
<dbReference type="AlphaFoldDB" id="A0A8J3X4X5"/>
<dbReference type="GO" id="GO:0046306">
    <property type="term" value="P:alkanesulfonate catabolic process"/>
    <property type="evidence" value="ECO:0007669"/>
    <property type="project" value="TreeGrafter"/>
</dbReference>
<dbReference type="Pfam" id="PF00296">
    <property type="entry name" value="Bac_luciferase"/>
    <property type="match status" value="1"/>
</dbReference>
<proteinExistence type="predicted"/>
<gene>
    <name evidence="6" type="ORF">Pmi06nite_09880</name>
</gene>
<protein>
    <recommendedName>
        <fullName evidence="5">Luciferase-like domain-containing protein</fullName>
    </recommendedName>
</protein>
<dbReference type="Proteomes" id="UP000650628">
    <property type="component" value="Unassembled WGS sequence"/>
</dbReference>
<sequence>MSPERATGSGNNRTSREVLAGMGDYGRDVEFGYFLVPNAGDPLLRTAQAADRLGLDLIGVQDHPYQRRYVDTWTLLSVIAAGTERIRVFPDVANLPLRPPAVLAKSAASLDLLSGGRVELGLGAGGFWDAIEAYGGPRRTPKEAIDALEEAVEVIRGVWSGEPALRFEGAHYRLKGAKPGPAPAHPIEIWLGVRGPRALALTGRLADGWLPSSGWAPPESLPGLNARIDDAAAAAGREPRDIRRLYNVNGTITDGSSSGFLNGPADQWADELTDVAVGYGMDTFVFWGEGDQETQLRRFAEEVVPAVRERVAQERAG</sequence>
<feature type="domain" description="Luciferase-like" evidence="5">
    <location>
        <begin position="41"/>
        <end position="249"/>
    </location>
</feature>
<keyword evidence="1" id="KW-0285">Flavoprotein</keyword>
<evidence type="ECO:0000256" key="2">
    <source>
        <dbReference type="ARBA" id="ARBA00022643"/>
    </source>
</evidence>
<keyword evidence="3" id="KW-0560">Oxidoreductase</keyword>
<dbReference type="InterPro" id="IPR050172">
    <property type="entry name" value="SsuD_RutA_monooxygenase"/>
</dbReference>
<evidence type="ECO:0000256" key="1">
    <source>
        <dbReference type="ARBA" id="ARBA00022630"/>
    </source>
</evidence>
<dbReference type="Gene3D" id="3.20.20.30">
    <property type="entry name" value="Luciferase-like domain"/>
    <property type="match status" value="1"/>
</dbReference>
<organism evidence="6 7">
    <name type="scientific">Planotetraspora mira</name>
    <dbReference type="NCBI Taxonomy" id="58121"/>
    <lineage>
        <taxon>Bacteria</taxon>
        <taxon>Bacillati</taxon>
        <taxon>Actinomycetota</taxon>
        <taxon>Actinomycetes</taxon>
        <taxon>Streptosporangiales</taxon>
        <taxon>Streptosporangiaceae</taxon>
        <taxon>Planotetraspora</taxon>
    </lineage>
</organism>
<keyword evidence="2" id="KW-0288">FMN</keyword>
<evidence type="ECO:0000313" key="7">
    <source>
        <dbReference type="Proteomes" id="UP000650628"/>
    </source>
</evidence>
<keyword evidence="4" id="KW-0503">Monooxygenase</keyword>
<evidence type="ECO:0000313" key="6">
    <source>
        <dbReference type="EMBL" id="GII27546.1"/>
    </source>
</evidence>